<comment type="caution">
    <text evidence="2">The sequence shown here is derived from an EMBL/GenBank/DDBJ whole genome shotgun (WGS) entry which is preliminary data.</text>
</comment>
<feature type="compositionally biased region" description="Basic and acidic residues" evidence="1">
    <location>
        <begin position="132"/>
        <end position="153"/>
    </location>
</feature>
<sequence length="163" mass="17908">MLAANYKHEENAEITRRDPSPWDGDMDILLLKLVDREKAIFERISHANSWLSALKEIMPFNFSFSSSASAVVVGSASANGHGAIKGWAYKHEAYSNNDGSGVRTTKQKLGEPPVTQTRMYDAQGRPLLTDGAGRRTGLDDSVRRIEDVTEDRPSTGSVKVAEN</sequence>
<accession>A0AAJ0GY66</accession>
<dbReference type="EMBL" id="JAUDZG010000002">
    <property type="protein sequence ID" value="KAK3308333.1"/>
    <property type="molecule type" value="Genomic_DNA"/>
</dbReference>
<evidence type="ECO:0000256" key="1">
    <source>
        <dbReference type="SAM" id="MobiDB-lite"/>
    </source>
</evidence>
<dbReference type="Proteomes" id="UP001273166">
    <property type="component" value="Unassembled WGS sequence"/>
</dbReference>
<evidence type="ECO:0000313" key="3">
    <source>
        <dbReference type="Proteomes" id="UP001273166"/>
    </source>
</evidence>
<feature type="region of interest" description="Disordered" evidence="1">
    <location>
        <begin position="123"/>
        <end position="163"/>
    </location>
</feature>
<dbReference type="AlphaFoldDB" id="A0AAJ0GY66"/>
<protein>
    <submittedName>
        <fullName evidence="2">Uncharacterized protein</fullName>
    </submittedName>
</protein>
<keyword evidence="3" id="KW-1185">Reference proteome</keyword>
<organism evidence="2 3">
    <name type="scientific">Chaetomium strumarium</name>
    <dbReference type="NCBI Taxonomy" id="1170767"/>
    <lineage>
        <taxon>Eukaryota</taxon>
        <taxon>Fungi</taxon>
        <taxon>Dikarya</taxon>
        <taxon>Ascomycota</taxon>
        <taxon>Pezizomycotina</taxon>
        <taxon>Sordariomycetes</taxon>
        <taxon>Sordariomycetidae</taxon>
        <taxon>Sordariales</taxon>
        <taxon>Chaetomiaceae</taxon>
        <taxon>Chaetomium</taxon>
    </lineage>
</organism>
<dbReference type="RefSeq" id="XP_062724113.1">
    <property type="nucleotide sequence ID" value="XM_062866734.1"/>
</dbReference>
<name>A0AAJ0GY66_9PEZI</name>
<reference evidence="2" key="1">
    <citation type="journal article" date="2023" name="Mol. Phylogenet. Evol.">
        <title>Genome-scale phylogeny and comparative genomics of the fungal order Sordariales.</title>
        <authorList>
            <person name="Hensen N."/>
            <person name="Bonometti L."/>
            <person name="Westerberg I."/>
            <person name="Brannstrom I.O."/>
            <person name="Guillou S."/>
            <person name="Cros-Aarteil S."/>
            <person name="Calhoun S."/>
            <person name="Haridas S."/>
            <person name="Kuo A."/>
            <person name="Mondo S."/>
            <person name="Pangilinan J."/>
            <person name="Riley R."/>
            <person name="LaButti K."/>
            <person name="Andreopoulos B."/>
            <person name="Lipzen A."/>
            <person name="Chen C."/>
            <person name="Yan M."/>
            <person name="Daum C."/>
            <person name="Ng V."/>
            <person name="Clum A."/>
            <person name="Steindorff A."/>
            <person name="Ohm R.A."/>
            <person name="Martin F."/>
            <person name="Silar P."/>
            <person name="Natvig D.O."/>
            <person name="Lalanne C."/>
            <person name="Gautier V."/>
            <person name="Ament-Velasquez S.L."/>
            <person name="Kruys A."/>
            <person name="Hutchinson M.I."/>
            <person name="Powell A.J."/>
            <person name="Barry K."/>
            <person name="Miller A.N."/>
            <person name="Grigoriev I.V."/>
            <person name="Debuchy R."/>
            <person name="Gladieux P."/>
            <person name="Hiltunen Thoren M."/>
            <person name="Johannesson H."/>
        </authorList>
    </citation>
    <scope>NUCLEOTIDE SEQUENCE</scope>
    <source>
        <strain evidence="2">CBS 333.67</strain>
    </source>
</reference>
<dbReference type="GeneID" id="87885563"/>
<proteinExistence type="predicted"/>
<reference evidence="2" key="2">
    <citation type="submission" date="2023-06" db="EMBL/GenBank/DDBJ databases">
        <authorList>
            <consortium name="Lawrence Berkeley National Laboratory"/>
            <person name="Mondo S.J."/>
            <person name="Hensen N."/>
            <person name="Bonometti L."/>
            <person name="Westerberg I."/>
            <person name="Brannstrom I.O."/>
            <person name="Guillou S."/>
            <person name="Cros-Aarteil S."/>
            <person name="Calhoun S."/>
            <person name="Haridas S."/>
            <person name="Kuo A."/>
            <person name="Pangilinan J."/>
            <person name="Riley R."/>
            <person name="Labutti K."/>
            <person name="Andreopoulos B."/>
            <person name="Lipzen A."/>
            <person name="Chen C."/>
            <person name="Yanf M."/>
            <person name="Daum C."/>
            <person name="Ng V."/>
            <person name="Clum A."/>
            <person name="Steindorff A."/>
            <person name="Ohm R."/>
            <person name="Martin F."/>
            <person name="Silar P."/>
            <person name="Natvig D."/>
            <person name="Lalanne C."/>
            <person name="Gautier V."/>
            <person name="Ament-Velasquez S.L."/>
            <person name="Kruys A."/>
            <person name="Hutchinson M.I."/>
            <person name="Powell A.J."/>
            <person name="Barry K."/>
            <person name="Miller A.N."/>
            <person name="Grigoriev I.V."/>
            <person name="Debuchy R."/>
            <person name="Gladieux P."/>
            <person name="Thoren M.H."/>
            <person name="Johannesson H."/>
        </authorList>
    </citation>
    <scope>NUCLEOTIDE SEQUENCE</scope>
    <source>
        <strain evidence="2">CBS 333.67</strain>
    </source>
</reference>
<gene>
    <name evidence="2" type="ORF">B0T15DRAFT_490921</name>
</gene>
<evidence type="ECO:0000313" key="2">
    <source>
        <dbReference type="EMBL" id="KAK3308333.1"/>
    </source>
</evidence>